<organism evidence="2">
    <name type="scientific">Streptomyces sp. R11</name>
    <dbReference type="NCBI Taxonomy" id="3238625"/>
    <lineage>
        <taxon>Bacteria</taxon>
        <taxon>Bacillati</taxon>
        <taxon>Actinomycetota</taxon>
        <taxon>Actinomycetes</taxon>
        <taxon>Kitasatosporales</taxon>
        <taxon>Streptomycetaceae</taxon>
        <taxon>Streptomyces</taxon>
    </lineage>
</organism>
<sequence length="44" mass="5002">MGILIGGHLLTEEQAFNVLRRYSQENNVKLRDVARRVCEKGSLS</sequence>
<feature type="domain" description="ANTAR" evidence="1">
    <location>
        <begin position="1"/>
        <end position="38"/>
    </location>
</feature>
<dbReference type="InterPro" id="IPR036388">
    <property type="entry name" value="WH-like_DNA-bd_sf"/>
</dbReference>
<evidence type="ECO:0000313" key="2">
    <source>
        <dbReference type="EMBL" id="XDQ16122.1"/>
    </source>
</evidence>
<gene>
    <name evidence="2" type="ORF">AB5J55_01160</name>
</gene>
<dbReference type="InterPro" id="IPR005561">
    <property type="entry name" value="ANTAR"/>
</dbReference>
<evidence type="ECO:0000259" key="1">
    <source>
        <dbReference type="PROSITE" id="PS50921"/>
    </source>
</evidence>
<reference evidence="2" key="1">
    <citation type="submission" date="2024-07" db="EMBL/GenBank/DDBJ databases">
        <authorList>
            <person name="Yu S.T."/>
        </authorList>
    </citation>
    <scope>NUCLEOTIDE SEQUENCE</scope>
    <source>
        <strain evidence="2">R11</strain>
    </source>
</reference>
<dbReference type="EMBL" id="CP163432">
    <property type="protein sequence ID" value="XDQ16122.1"/>
    <property type="molecule type" value="Genomic_DNA"/>
</dbReference>
<dbReference type="Gene3D" id="1.10.10.10">
    <property type="entry name" value="Winged helix-like DNA-binding domain superfamily/Winged helix DNA-binding domain"/>
    <property type="match status" value="1"/>
</dbReference>
<name>A0AB39NDN7_9ACTN</name>
<proteinExistence type="predicted"/>
<protein>
    <submittedName>
        <fullName evidence="2">ANTAR domain-containing protein</fullName>
    </submittedName>
</protein>
<dbReference type="SMART" id="SM01012">
    <property type="entry name" value="ANTAR"/>
    <property type="match status" value="1"/>
</dbReference>
<dbReference type="RefSeq" id="WP_369276046.1">
    <property type="nucleotide sequence ID" value="NZ_CP163432.1"/>
</dbReference>
<dbReference type="AlphaFoldDB" id="A0AB39NDN7"/>
<dbReference type="PROSITE" id="PS50921">
    <property type="entry name" value="ANTAR"/>
    <property type="match status" value="1"/>
</dbReference>
<accession>A0AB39NDN7</accession>
<dbReference type="GO" id="GO:0003723">
    <property type="term" value="F:RNA binding"/>
    <property type="evidence" value="ECO:0007669"/>
    <property type="project" value="InterPro"/>
</dbReference>
<dbReference type="Pfam" id="PF03861">
    <property type="entry name" value="ANTAR"/>
    <property type="match status" value="1"/>
</dbReference>